<reference evidence="1" key="1">
    <citation type="journal article" date="2014" name="Front. Microbiol.">
        <title>High frequency of phylogenetically diverse reductive dehalogenase-homologous genes in deep subseafloor sedimentary metagenomes.</title>
        <authorList>
            <person name="Kawai M."/>
            <person name="Futagami T."/>
            <person name="Toyoda A."/>
            <person name="Takaki Y."/>
            <person name="Nishi S."/>
            <person name="Hori S."/>
            <person name="Arai W."/>
            <person name="Tsubouchi T."/>
            <person name="Morono Y."/>
            <person name="Uchiyama I."/>
            <person name="Ito T."/>
            <person name="Fujiyama A."/>
            <person name="Inagaki F."/>
            <person name="Takami H."/>
        </authorList>
    </citation>
    <scope>NUCLEOTIDE SEQUENCE</scope>
    <source>
        <strain evidence="1">Expedition CK06-06</strain>
    </source>
</reference>
<organism evidence="1">
    <name type="scientific">marine sediment metagenome</name>
    <dbReference type="NCBI Taxonomy" id="412755"/>
    <lineage>
        <taxon>unclassified sequences</taxon>
        <taxon>metagenomes</taxon>
        <taxon>ecological metagenomes</taxon>
    </lineage>
</organism>
<comment type="caution">
    <text evidence="1">The sequence shown here is derived from an EMBL/GenBank/DDBJ whole genome shotgun (WGS) entry which is preliminary data.</text>
</comment>
<dbReference type="AlphaFoldDB" id="X0ZVS8"/>
<feature type="non-terminal residue" evidence="1">
    <location>
        <position position="133"/>
    </location>
</feature>
<dbReference type="EMBL" id="BART01006492">
    <property type="protein sequence ID" value="GAG64598.1"/>
    <property type="molecule type" value="Genomic_DNA"/>
</dbReference>
<sequence>MFNGAIMYANSLVELNDLNNAEINQFIINRSKHKVRSLFDLFKEFLEKIKIRMPLSLDPNFDEILVHTLGKYDGPKEFDKGGLIHDLLAEYHEEIPLSMEHFSWAKAIAEIIPRFLEILPSPEGDRILDFLWE</sequence>
<name>X0ZVS8_9ZZZZ</name>
<gene>
    <name evidence="1" type="ORF">S01H4_14820</name>
</gene>
<evidence type="ECO:0000313" key="1">
    <source>
        <dbReference type="EMBL" id="GAG64598.1"/>
    </source>
</evidence>
<accession>X0ZVS8</accession>
<proteinExistence type="predicted"/>
<protein>
    <submittedName>
        <fullName evidence="1">Uncharacterized protein</fullName>
    </submittedName>
</protein>